<dbReference type="OrthoDB" id="1858867at2"/>
<dbReference type="KEGG" id="eat:EAT1b_1159"/>
<feature type="chain" id="PRO_5002938955" description="Bacterial Ig domain-containing protein" evidence="1">
    <location>
        <begin position="25"/>
        <end position="909"/>
    </location>
</feature>
<name>C4L6Z4_EXISA</name>
<sequence>MKRYLYTITLMMLLLMVPRQEAWAASVIEVGTKLEETIKVIPRSPFYLDYQDGKTRLHDPSNQSTVVIDFPGNLTTHSSGDEGSYGGVRSWIASLDRQEWIAVPQYDQPLIRVQRDGTTSRIDSLESPHRADLVSYDASRDVMLWRDSYKNEWALTDLKGTVKRTYPLISGQRLILGTNLDELIAFNTSDKSITHLSLETGEELGKTTFPNESLSIDFESKTDRLFMKGSNHLYVYDFATRTIQTLNLNRQIHYDITSLVYHDGLYYGVTFDDSMVTIDLTENRITETSLRTRNTNSEFDLIENGYFVQDDQWLLPIERFGQKPKEMYTWLKATGNSEEGHTWLNHAYQLMATITTVNGTEHKVPVAELPTDVTQVESAQPFAEGYTIPSFDQLFSAKVSFAMLDHWKSYKPVKQLPLQIDTSFEYGAVGEITGMTAPNATVYLSCEKASFATCSSPVQADETGRFTLSSGIIEGNQTIELYVSDAWDYRQATEASVKKKFILGQPVINNPTKVLTDTRIEGVSIQTEPHAKVEVRQLNSKTAFEVREVQADEHGVAQLTTYRSDQPWSYRIFFRVLGQERPYEMVYVTKDYPMPSFTWTKLPKTGDTTITVYNDKLDPMLAVSRNGRAESAKRLTKGLNVITLKEPLREGQTIKLVASFRPELTQTLEKKVTSDTPKVLTVKDVLLTSTSATFTLAHDPNTDINFISNGVVLYTRVVGTNRYHISAKPGTTVMIESSYGSKKKTLTYKLPSATIPSVTLTDEQTKRVGKTLPNATVTLKNGSKVIATTKSNASGSYTLTFSRPRAGTKLYFEAKSGIHRDAKSVVVKSGIRPTISTGTIRSTTKSVAVRTNVPYGTLYVYNGSKLVAKKSIGSTTTNLYIGTQRRGTKLTFKVVTPANRTNQTTKSVY</sequence>
<reference evidence="2 3" key="1">
    <citation type="journal article" date="2011" name="J. Bacteriol.">
        <title>Complete genome sequence of the Thermophilic Bacterium Exiguobacterium sp. AT1b.</title>
        <authorList>
            <person name="Vishnivetskaya T.A."/>
            <person name="Lucas S."/>
            <person name="Copeland A."/>
            <person name="Lapidus A."/>
            <person name="Glavina Del Rio T."/>
            <person name="Dalin E."/>
            <person name="Tice H."/>
            <person name="Bruce D.C."/>
            <person name="Goodwin L.A."/>
            <person name="Pitluck S."/>
            <person name="Saunders E."/>
            <person name="Brettin T."/>
            <person name="Detter C."/>
            <person name="Han C."/>
            <person name="Larimer F."/>
            <person name="Land M.L."/>
            <person name="Hauser L.J."/>
            <person name="Kyrpides N.C."/>
            <person name="Ovchinnikova G."/>
            <person name="Kathariou S."/>
            <person name="Ramaley R.F."/>
            <person name="Rodrigues D.F."/>
            <person name="Hendrix C."/>
            <person name="Richardson P."/>
            <person name="Tiedje J.M."/>
        </authorList>
    </citation>
    <scope>NUCLEOTIDE SEQUENCE [LARGE SCALE GENOMIC DNA]</scope>
    <source>
        <strain evidence="3">ATCC BAA-1283 / AT1b</strain>
    </source>
</reference>
<dbReference type="HOGENOM" id="CLU_319523_0_0_9"/>
<dbReference type="RefSeq" id="WP_012727206.1">
    <property type="nucleotide sequence ID" value="NC_012673.1"/>
</dbReference>
<dbReference type="InterPro" id="IPR015943">
    <property type="entry name" value="WD40/YVTN_repeat-like_dom_sf"/>
</dbReference>
<dbReference type="SUPFAM" id="SSF50998">
    <property type="entry name" value="Quinoprotein alcohol dehydrogenase-like"/>
    <property type="match status" value="1"/>
</dbReference>
<dbReference type="Proteomes" id="UP000000716">
    <property type="component" value="Chromosome"/>
</dbReference>
<organism evidence="2 3">
    <name type="scientific">Exiguobacterium sp. (strain ATCC BAA-1283 / AT1b)</name>
    <dbReference type="NCBI Taxonomy" id="360911"/>
    <lineage>
        <taxon>Bacteria</taxon>
        <taxon>Bacillati</taxon>
        <taxon>Bacillota</taxon>
        <taxon>Bacilli</taxon>
        <taxon>Bacillales</taxon>
        <taxon>Bacillales Family XII. Incertae Sedis</taxon>
        <taxon>Exiguobacterium</taxon>
    </lineage>
</organism>
<dbReference type="InterPro" id="IPR011047">
    <property type="entry name" value="Quinoprotein_ADH-like_sf"/>
</dbReference>
<accession>C4L6Z4</accession>
<evidence type="ECO:0000313" key="3">
    <source>
        <dbReference type="Proteomes" id="UP000000716"/>
    </source>
</evidence>
<evidence type="ECO:0008006" key="4">
    <source>
        <dbReference type="Google" id="ProtNLM"/>
    </source>
</evidence>
<keyword evidence="3" id="KW-1185">Reference proteome</keyword>
<evidence type="ECO:0000313" key="2">
    <source>
        <dbReference type="EMBL" id="ACQ70087.1"/>
    </source>
</evidence>
<protein>
    <recommendedName>
        <fullName evidence="4">Bacterial Ig domain-containing protein</fullName>
    </recommendedName>
</protein>
<evidence type="ECO:0000256" key="1">
    <source>
        <dbReference type="SAM" id="SignalP"/>
    </source>
</evidence>
<feature type="signal peptide" evidence="1">
    <location>
        <begin position="1"/>
        <end position="24"/>
    </location>
</feature>
<dbReference type="EMBL" id="CP001615">
    <property type="protein sequence ID" value="ACQ70087.1"/>
    <property type="molecule type" value="Genomic_DNA"/>
</dbReference>
<dbReference type="SUPFAM" id="SSF49478">
    <property type="entry name" value="Cna protein B-type domain"/>
    <property type="match status" value="1"/>
</dbReference>
<keyword evidence="1" id="KW-0732">Signal</keyword>
<dbReference type="Gene3D" id="2.130.10.10">
    <property type="entry name" value="YVTN repeat-like/Quinoprotein amine dehydrogenase"/>
    <property type="match status" value="1"/>
</dbReference>
<dbReference type="STRING" id="360911.EAT1b_1159"/>
<dbReference type="AlphaFoldDB" id="C4L6Z4"/>
<proteinExistence type="predicted"/>
<gene>
    <name evidence="2" type="ordered locus">EAT1b_1159</name>
</gene>